<proteinExistence type="inferred from homology"/>
<organism evidence="4 5">
    <name type="scientific">Octadecabacter temperatus</name>
    <dbReference type="NCBI Taxonomy" id="1458307"/>
    <lineage>
        <taxon>Bacteria</taxon>
        <taxon>Pseudomonadati</taxon>
        <taxon>Pseudomonadota</taxon>
        <taxon>Alphaproteobacteria</taxon>
        <taxon>Rhodobacterales</taxon>
        <taxon>Roseobacteraceae</taxon>
        <taxon>Octadecabacter</taxon>
    </lineage>
</organism>
<keyword evidence="3" id="KW-0143">Chaperone</keyword>
<dbReference type="Proteomes" id="UP000067444">
    <property type="component" value="Chromosome"/>
</dbReference>
<dbReference type="STRING" id="1458307.OSB_03110"/>
<dbReference type="PANTHER" id="PTHR21013:SF10">
    <property type="entry name" value="ATP SYNTHASE MITOCHONDRIAL F1 COMPLEX ASSEMBLY FACTOR 2"/>
    <property type="match status" value="1"/>
</dbReference>
<name>A0A0K0Y1R9_9RHOB</name>
<dbReference type="Gene3D" id="1.10.3580.10">
    <property type="entry name" value="ATP12 ATPase"/>
    <property type="match status" value="1"/>
</dbReference>
<dbReference type="GO" id="GO:0043461">
    <property type="term" value="P:proton-transporting ATP synthase complex assembly"/>
    <property type="evidence" value="ECO:0007669"/>
    <property type="project" value="InterPro"/>
</dbReference>
<dbReference type="Gene3D" id="3.30.2180.10">
    <property type="entry name" value="ATP12-like"/>
    <property type="match status" value="1"/>
</dbReference>
<comment type="similarity">
    <text evidence="1">Belongs to the ATP12 family.</text>
</comment>
<protein>
    <submittedName>
        <fullName evidence="4">ATP12 chaperone protein</fullName>
    </submittedName>
</protein>
<sequence length="240" mass="26588">MSNWVAKRFWTDVNVVEQEGGFAVQLDTRPVKTPAKAPLVVPSREMGEAVAEEWRAVVEKIDPSVMSFTRSANAAIDKVSVQFNEVAEMLAAYGGSDLLCYRADSPQKLVARQANGWDPLIDWADKIFGGRLVPTQGIMPITQNETALEALTTPLFSASPFELAALHDLIAMSGSLVIALAVTQRRLTASDAWDLSRIDEKWQEEQWGVDDDATQVAEIKRTAFFHAADFYQMANIDARR</sequence>
<dbReference type="PATRIC" id="fig|1458307.3.peg.314"/>
<dbReference type="EMBL" id="CP012160">
    <property type="protein sequence ID" value="AKS44879.1"/>
    <property type="molecule type" value="Genomic_DNA"/>
</dbReference>
<dbReference type="InterPro" id="IPR042272">
    <property type="entry name" value="ATP12_ATP_synth-F1-assembly_N"/>
</dbReference>
<keyword evidence="5" id="KW-1185">Reference proteome</keyword>
<evidence type="ECO:0000313" key="4">
    <source>
        <dbReference type="EMBL" id="AKS44879.1"/>
    </source>
</evidence>
<evidence type="ECO:0000256" key="1">
    <source>
        <dbReference type="ARBA" id="ARBA00008231"/>
    </source>
</evidence>
<dbReference type="AlphaFoldDB" id="A0A0K0Y1R9"/>
<reference evidence="4 5" key="1">
    <citation type="journal article" date="2015" name="Genome Announc.">
        <title>Closed Genome Sequence of Octadecabacter temperatus SB1, the First Mesophilic Species of the Genus Octadecabacter.</title>
        <authorList>
            <person name="Voget S."/>
            <person name="Billerbeck S."/>
            <person name="Simon M."/>
            <person name="Daniel R."/>
        </authorList>
    </citation>
    <scope>NUCLEOTIDE SEQUENCE [LARGE SCALE GENOMIC DNA]</scope>
    <source>
        <strain evidence="4 5">SB1</strain>
    </source>
</reference>
<dbReference type="KEGG" id="otm:OSB_03110"/>
<dbReference type="SUPFAM" id="SSF160909">
    <property type="entry name" value="ATP12-like"/>
    <property type="match status" value="1"/>
</dbReference>
<evidence type="ECO:0000313" key="5">
    <source>
        <dbReference type="Proteomes" id="UP000067444"/>
    </source>
</evidence>
<dbReference type="PANTHER" id="PTHR21013">
    <property type="entry name" value="ATP SYNTHASE MITOCHONDRIAL F1 COMPLEX ASSEMBLY FACTOR 2/ATP12 PROTEIN, MITOCHONDRIAL PRECURSOR"/>
    <property type="match status" value="1"/>
</dbReference>
<evidence type="ECO:0000256" key="2">
    <source>
        <dbReference type="ARBA" id="ARBA00022946"/>
    </source>
</evidence>
<dbReference type="InterPro" id="IPR011419">
    <property type="entry name" value="ATP12_ATP_synth-F1-assembly"/>
</dbReference>
<evidence type="ECO:0000256" key="3">
    <source>
        <dbReference type="ARBA" id="ARBA00023186"/>
    </source>
</evidence>
<dbReference type="RefSeq" id="WP_049833321.1">
    <property type="nucleotide sequence ID" value="NZ_CP012160.1"/>
</dbReference>
<dbReference type="InterPro" id="IPR023335">
    <property type="entry name" value="ATP12_ortho_dom_sf"/>
</dbReference>
<gene>
    <name evidence="4" type="ORF">OSB_03110</name>
</gene>
<keyword evidence="2" id="KW-0809">Transit peptide</keyword>
<accession>A0A0K0Y1R9</accession>
<dbReference type="Pfam" id="PF07542">
    <property type="entry name" value="ATP12"/>
    <property type="match status" value="1"/>
</dbReference>
<dbReference type="OrthoDB" id="9797825at2"/>